<name>A0ACC1QE29_9HYPO</name>
<evidence type="ECO:0000313" key="2">
    <source>
        <dbReference type="Proteomes" id="UP001148737"/>
    </source>
</evidence>
<keyword evidence="2" id="KW-1185">Reference proteome</keyword>
<proteinExistence type="predicted"/>
<organism evidence="1 2">
    <name type="scientific">Lecanicillium saksenae</name>
    <dbReference type="NCBI Taxonomy" id="468837"/>
    <lineage>
        <taxon>Eukaryota</taxon>
        <taxon>Fungi</taxon>
        <taxon>Dikarya</taxon>
        <taxon>Ascomycota</taxon>
        <taxon>Pezizomycotina</taxon>
        <taxon>Sordariomycetes</taxon>
        <taxon>Hypocreomycetidae</taxon>
        <taxon>Hypocreales</taxon>
        <taxon>Cordycipitaceae</taxon>
        <taxon>Lecanicillium</taxon>
    </lineage>
</organism>
<dbReference type="EMBL" id="JANAKD010003248">
    <property type="protein sequence ID" value="KAJ3472313.1"/>
    <property type="molecule type" value="Genomic_DNA"/>
</dbReference>
<sequence>MYSLLANNVHCAVSSDNGALFKSSLSHDFYQVLIGKNDMSLYGWKQLVLWSIEHACLDDDERSAILQQWERMWDEFLRWVVEKYGSQQ</sequence>
<gene>
    <name evidence="1" type="ORF">NLG97_g11097</name>
</gene>
<protein>
    <submittedName>
        <fullName evidence="1">Uncharacterized protein</fullName>
    </submittedName>
</protein>
<accession>A0ACC1QE29</accession>
<evidence type="ECO:0000313" key="1">
    <source>
        <dbReference type="EMBL" id="KAJ3472313.1"/>
    </source>
</evidence>
<dbReference type="Proteomes" id="UP001148737">
    <property type="component" value="Unassembled WGS sequence"/>
</dbReference>
<reference evidence="1" key="1">
    <citation type="submission" date="2022-07" db="EMBL/GenBank/DDBJ databases">
        <title>Genome Sequence of Lecanicillium saksenae.</title>
        <authorList>
            <person name="Buettner E."/>
        </authorList>
    </citation>
    <scope>NUCLEOTIDE SEQUENCE</scope>
    <source>
        <strain evidence="1">VT-O1</strain>
    </source>
</reference>
<comment type="caution">
    <text evidence="1">The sequence shown here is derived from an EMBL/GenBank/DDBJ whole genome shotgun (WGS) entry which is preliminary data.</text>
</comment>